<protein>
    <submittedName>
        <fullName evidence="3">Uncharacterized protein</fullName>
    </submittedName>
</protein>
<accession>A0ABV5KTD5</accession>
<dbReference type="Gene3D" id="2.120.10.30">
    <property type="entry name" value="TolB, C-terminal domain"/>
    <property type="match status" value="1"/>
</dbReference>
<evidence type="ECO:0000313" key="4">
    <source>
        <dbReference type="Proteomes" id="UP001589747"/>
    </source>
</evidence>
<dbReference type="PROSITE" id="PS51125">
    <property type="entry name" value="NHL"/>
    <property type="match status" value="1"/>
</dbReference>
<evidence type="ECO:0000313" key="3">
    <source>
        <dbReference type="EMBL" id="MFB9328110.1"/>
    </source>
</evidence>
<evidence type="ECO:0000256" key="2">
    <source>
        <dbReference type="PROSITE-ProRule" id="PRU00504"/>
    </source>
</evidence>
<keyword evidence="1" id="KW-0677">Repeat</keyword>
<dbReference type="Pfam" id="PF01436">
    <property type="entry name" value="NHL"/>
    <property type="match status" value="1"/>
</dbReference>
<sequence length="73" mass="8466">MSYRYMGKWTKGRLDPVLQHQTGIALDQNGFARAIAIDKDGRIAILDCNNHRIQFFDQEMKAPEELRLDTLDD</sequence>
<organism evidence="3 4">
    <name type="scientific">Paenibacillus aurantiacus</name>
    <dbReference type="NCBI Taxonomy" id="1936118"/>
    <lineage>
        <taxon>Bacteria</taxon>
        <taxon>Bacillati</taxon>
        <taxon>Bacillota</taxon>
        <taxon>Bacilli</taxon>
        <taxon>Bacillales</taxon>
        <taxon>Paenibacillaceae</taxon>
        <taxon>Paenibacillus</taxon>
    </lineage>
</organism>
<dbReference type="EMBL" id="JBHMDO010000033">
    <property type="protein sequence ID" value="MFB9328110.1"/>
    <property type="molecule type" value="Genomic_DNA"/>
</dbReference>
<reference evidence="3 4" key="1">
    <citation type="submission" date="2024-09" db="EMBL/GenBank/DDBJ databases">
        <authorList>
            <person name="Sun Q."/>
            <person name="Mori K."/>
        </authorList>
    </citation>
    <scope>NUCLEOTIDE SEQUENCE [LARGE SCALE GENOMIC DNA]</scope>
    <source>
        <strain evidence="3 4">TISTR 2452</strain>
    </source>
</reference>
<dbReference type="InterPro" id="IPR011042">
    <property type="entry name" value="6-blade_b-propeller_TolB-like"/>
</dbReference>
<feature type="repeat" description="NHL" evidence="2">
    <location>
        <begin position="33"/>
        <end position="59"/>
    </location>
</feature>
<proteinExistence type="predicted"/>
<dbReference type="Proteomes" id="UP001589747">
    <property type="component" value="Unassembled WGS sequence"/>
</dbReference>
<name>A0ABV5KTD5_9BACL</name>
<comment type="caution">
    <text evidence="3">The sequence shown here is derived from an EMBL/GenBank/DDBJ whole genome shotgun (WGS) entry which is preliminary data.</text>
</comment>
<dbReference type="RefSeq" id="WP_377497096.1">
    <property type="nucleotide sequence ID" value="NZ_JBHMDO010000033.1"/>
</dbReference>
<evidence type="ECO:0000256" key="1">
    <source>
        <dbReference type="ARBA" id="ARBA00022737"/>
    </source>
</evidence>
<dbReference type="InterPro" id="IPR001258">
    <property type="entry name" value="NHL_repeat"/>
</dbReference>
<gene>
    <name evidence="3" type="ORF">ACFFSY_19455</name>
</gene>
<keyword evidence="4" id="KW-1185">Reference proteome</keyword>